<keyword evidence="5" id="KW-1185">Reference proteome</keyword>
<evidence type="ECO:0000256" key="1">
    <source>
        <dbReference type="ARBA" id="ARBA00023125"/>
    </source>
</evidence>
<dbReference type="OrthoDB" id="2373640at2"/>
<gene>
    <name evidence="4" type="ORF">C7459_104195</name>
</gene>
<dbReference type="AlphaFoldDB" id="A0A316DDX0"/>
<organism evidence="4 5">
    <name type="scientific">Tumebacillus permanentifrigoris</name>
    <dbReference type="NCBI Taxonomy" id="378543"/>
    <lineage>
        <taxon>Bacteria</taxon>
        <taxon>Bacillati</taxon>
        <taxon>Bacillota</taxon>
        <taxon>Bacilli</taxon>
        <taxon>Bacillales</taxon>
        <taxon>Alicyclobacillaceae</taxon>
        <taxon>Tumebacillus</taxon>
    </lineage>
</organism>
<dbReference type="SUPFAM" id="SSF46689">
    <property type="entry name" value="Homeodomain-like"/>
    <property type="match status" value="1"/>
</dbReference>
<dbReference type="PANTHER" id="PTHR30328">
    <property type="entry name" value="TRANSCRIPTIONAL REPRESSOR"/>
    <property type="match status" value="1"/>
</dbReference>
<reference evidence="4 5" key="1">
    <citation type="submission" date="2018-05" db="EMBL/GenBank/DDBJ databases">
        <title>Genomic Encyclopedia of Type Strains, Phase IV (KMG-IV): sequencing the most valuable type-strain genomes for metagenomic binning, comparative biology and taxonomic classification.</title>
        <authorList>
            <person name="Goeker M."/>
        </authorList>
    </citation>
    <scope>NUCLEOTIDE SEQUENCE [LARGE SCALE GENOMIC DNA]</scope>
    <source>
        <strain evidence="4 5">DSM 18773</strain>
    </source>
</reference>
<evidence type="ECO:0000259" key="3">
    <source>
        <dbReference type="PROSITE" id="PS50977"/>
    </source>
</evidence>
<dbReference type="InterPro" id="IPR001647">
    <property type="entry name" value="HTH_TetR"/>
</dbReference>
<dbReference type="Gene3D" id="1.10.357.10">
    <property type="entry name" value="Tetracycline Repressor, domain 2"/>
    <property type="match status" value="1"/>
</dbReference>
<keyword evidence="1 2" id="KW-0238">DNA-binding</keyword>
<comment type="caution">
    <text evidence="4">The sequence shown here is derived from an EMBL/GenBank/DDBJ whole genome shotgun (WGS) entry which is preliminary data.</text>
</comment>
<dbReference type="Pfam" id="PF00440">
    <property type="entry name" value="TetR_N"/>
    <property type="match status" value="1"/>
</dbReference>
<protein>
    <submittedName>
        <fullName evidence="4">TetR family transcriptional regulator</fullName>
    </submittedName>
</protein>
<dbReference type="PANTHER" id="PTHR30328:SF54">
    <property type="entry name" value="HTH-TYPE TRANSCRIPTIONAL REPRESSOR SCO4008"/>
    <property type="match status" value="1"/>
</dbReference>
<accession>A0A316DDX0</accession>
<dbReference type="GO" id="GO:0006355">
    <property type="term" value="P:regulation of DNA-templated transcription"/>
    <property type="evidence" value="ECO:0007669"/>
    <property type="project" value="UniProtKB-ARBA"/>
</dbReference>
<sequence length="196" mass="22733">MDQDNIKLRILLAAKELFAEQGFDRTTVRQICEKAGANISLISYYFGGKEKVFQSIFETFFSETKLSQLDEEFQDPVKGIQFIVDKIISFNFEDTQLSYIINQELLMESSRGDIVLSYVQPVWLKMEEILQRGKDQGVFHFESLDHTSLIIKGICLSYKNYHKLQSVKTEESEQEFEKIKQSSMQFILNGLKVTTV</sequence>
<name>A0A316DDX0_9BACL</name>
<dbReference type="SUPFAM" id="SSF48498">
    <property type="entry name" value="Tetracyclin repressor-like, C-terminal domain"/>
    <property type="match status" value="1"/>
</dbReference>
<dbReference type="EMBL" id="QGGL01000004">
    <property type="protein sequence ID" value="PWK14990.1"/>
    <property type="molecule type" value="Genomic_DNA"/>
</dbReference>
<dbReference type="InterPro" id="IPR050109">
    <property type="entry name" value="HTH-type_TetR-like_transc_reg"/>
</dbReference>
<dbReference type="InterPro" id="IPR036271">
    <property type="entry name" value="Tet_transcr_reg_TetR-rel_C_sf"/>
</dbReference>
<proteinExistence type="predicted"/>
<evidence type="ECO:0000256" key="2">
    <source>
        <dbReference type="PROSITE-ProRule" id="PRU00335"/>
    </source>
</evidence>
<feature type="DNA-binding region" description="H-T-H motif" evidence="2">
    <location>
        <begin position="27"/>
        <end position="46"/>
    </location>
</feature>
<feature type="domain" description="HTH tetR-type" evidence="3">
    <location>
        <begin position="4"/>
        <end position="64"/>
    </location>
</feature>
<dbReference type="PRINTS" id="PR00455">
    <property type="entry name" value="HTHTETR"/>
</dbReference>
<dbReference type="Proteomes" id="UP000245634">
    <property type="component" value="Unassembled WGS sequence"/>
</dbReference>
<dbReference type="InterPro" id="IPR009057">
    <property type="entry name" value="Homeodomain-like_sf"/>
</dbReference>
<evidence type="ECO:0000313" key="4">
    <source>
        <dbReference type="EMBL" id="PWK14990.1"/>
    </source>
</evidence>
<dbReference type="GO" id="GO:0003677">
    <property type="term" value="F:DNA binding"/>
    <property type="evidence" value="ECO:0007669"/>
    <property type="project" value="UniProtKB-UniRule"/>
</dbReference>
<dbReference type="Gene3D" id="1.10.10.60">
    <property type="entry name" value="Homeodomain-like"/>
    <property type="match status" value="1"/>
</dbReference>
<dbReference type="RefSeq" id="WP_109687452.1">
    <property type="nucleotide sequence ID" value="NZ_QGGL01000004.1"/>
</dbReference>
<evidence type="ECO:0000313" key="5">
    <source>
        <dbReference type="Proteomes" id="UP000245634"/>
    </source>
</evidence>
<dbReference type="PROSITE" id="PS50977">
    <property type="entry name" value="HTH_TETR_2"/>
    <property type="match status" value="1"/>
</dbReference>